<dbReference type="InterPro" id="IPR023123">
    <property type="entry name" value="Tubulin_C"/>
</dbReference>
<dbReference type="Pfam" id="PF03953">
    <property type="entry name" value="Tubulin_C"/>
    <property type="match status" value="1"/>
</dbReference>
<dbReference type="GO" id="GO:0005874">
    <property type="term" value="C:microtubule"/>
    <property type="evidence" value="ECO:0007669"/>
    <property type="project" value="UniProtKB-KW"/>
</dbReference>
<evidence type="ECO:0000313" key="16">
    <source>
        <dbReference type="EMBL" id="AAT91243.1"/>
    </source>
</evidence>
<dbReference type="GO" id="GO:0003924">
    <property type="term" value="F:GTPase activity"/>
    <property type="evidence" value="ECO:0007669"/>
    <property type="project" value="InterPro"/>
</dbReference>
<dbReference type="InterPro" id="IPR018316">
    <property type="entry name" value="Tubulin/FtsZ_2-layer-sand-dom"/>
</dbReference>
<keyword evidence="9" id="KW-0460">Magnesium</keyword>
<dbReference type="PRINTS" id="PR01161">
    <property type="entry name" value="TUBULIN"/>
</dbReference>
<keyword evidence="11" id="KW-0206">Cytoskeleton</keyword>
<evidence type="ECO:0000259" key="15">
    <source>
        <dbReference type="SMART" id="SM00865"/>
    </source>
</evidence>
<keyword evidence="5" id="KW-0963">Cytoplasm</keyword>
<dbReference type="InterPro" id="IPR002453">
    <property type="entry name" value="Beta_tubulin"/>
</dbReference>
<evidence type="ECO:0000256" key="4">
    <source>
        <dbReference type="ARBA" id="ARBA00011747"/>
    </source>
</evidence>
<evidence type="ECO:0000259" key="14">
    <source>
        <dbReference type="SMART" id="SM00864"/>
    </source>
</evidence>
<dbReference type="FunFam" id="3.30.1330.20:FF:000009">
    <property type="entry name" value="Tubulin beta chain"/>
    <property type="match status" value="1"/>
</dbReference>
<evidence type="ECO:0000256" key="6">
    <source>
        <dbReference type="ARBA" id="ARBA00022701"/>
    </source>
</evidence>
<evidence type="ECO:0000256" key="8">
    <source>
        <dbReference type="ARBA" id="ARBA00022741"/>
    </source>
</evidence>
<dbReference type="InterPro" id="IPR003008">
    <property type="entry name" value="Tubulin_FtsZ_GTPase"/>
</dbReference>
<dbReference type="FunFam" id="1.10.287.600:FF:000013">
    <property type="entry name" value="Tubulin beta chain"/>
    <property type="match status" value="1"/>
</dbReference>
<accession>Q5V8L6</accession>
<dbReference type="FunFam" id="3.40.50.1440:FF:000006">
    <property type="entry name" value="Tubulin beta chain"/>
    <property type="match status" value="1"/>
</dbReference>
<dbReference type="GO" id="GO:0007017">
    <property type="term" value="P:microtubule-based process"/>
    <property type="evidence" value="ECO:0007669"/>
    <property type="project" value="InterPro"/>
</dbReference>
<dbReference type="PROSITE" id="PS00227">
    <property type="entry name" value="TUBULIN"/>
    <property type="match status" value="1"/>
</dbReference>
<dbReference type="CDD" id="cd02187">
    <property type="entry name" value="beta_tubulin"/>
    <property type="match status" value="1"/>
</dbReference>
<dbReference type="SMART" id="SM00864">
    <property type="entry name" value="Tubulin"/>
    <property type="match status" value="1"/>
</dbReference>
<dbReference type="Gene3D" id="3.30.1330.20">
    <property type="entry name" value="Tubulin/FtsZ, C-terminal domain"/>
    <property type="match status" value="1"/>
</dbReference>
<evidence type="ECO:0000256" key="12">
    <source>
        <dbReference type="ARBA" id="ARBA00034296"/>
    </source>
</evidence>
<dbReference type="InterPro" id="IPR037103">
    <property type="entry name" value="Tubulin/FtsZ-like_C"/>
</dbReference>
<evidence type="ECO:0000256" key="11">
    <source>
        <dbReference type="ARBA" id="ARBA00023212"/>
    </source>
</evidence>
<organism evidence="16">
    <name type="scientific">Paxillus involutus</name>
    <name type="common">Brown roll-rim</name>
    <name type="synonym">Agaricus involutus</name>
    <dbReference type="NCBI Taxonomy" id="71150"/>
    <lineage>
        <taxon>Eukaryota</taxon>
        <taxon>Fungi</taxon>
        <taxon>Dikarya</taxon>
        <taxon>Basidiomycota</taxon>
        <taxon>Agaricomycotina</taxon>
        <taxon>Agaricomycetes</taxon>
        <taxon>Agaricomycetidae</taxon>
        <taxon>Boletales</taxon>
        <taxon>Paxilineae</taxon>
        <taxon>Paxillaceae</taxon>
        <taxon>Paxillus</taxon>
    </lineage>
</organism>
<sequence length="447" mass="49538">MSREIINIQAGQAGNQVGERFWKMLLAEHGLDDSGMYVGDDPLQIARAGVYFSPVDSAGPTKYVPRSVQIDLEAGVCNHIRSGPLGALFRPDTFFTGESGAGNNWAKGYYTEGAELIDGIFDVIRRQSEACDALQGFQIIPSLGGGTGAGLGSLLLSKLREEFPDRMLQTFSVLPSPNVSETVVEPYNALLSIHQLIDNCDLTICIDNEALYDIAVRTLKIKTPNFDDLNQLISKVMCGVSTSLRFPGQLNGDLRKLGMNLIPFPRLHFLMPSFAPFYDPKARAFQKMSIPELTASLFDRRNLLVACDPRFGRYLTAACIFRGKVSSNEVETSVAQLQRKNSNLFVEWIPDNVSVSMCSVPPVGQPQAGIALANSTSMQELFKRNLAQFSVMFKRRAFIHWYTGEGMDLMEFTEAESNTNDLISEYQQYQEAGAEDEEEAMEEAEDQ</sequence>
<reference evidence="16" key="1">
    <citation type="journal article" date="2006" name="Mol. Ecol.">
        <title>Screening for rapidly evolving genes in the ectomycorrhizal fungus Paxillus involutus using cDNA microarrays.</title>
        <authorList>
            <person name="Le Quere A."/>
            <person name="Eriksen K.A."/>
            <person name="Rajashekar B."/>
            <person name="Schutzendubel A."/>
            <person name="Canback B."/>
            <person name="Johansson T."/>
            <person name="Tunlid A."/>
        </authorList>
    </citation>
    <scope>NUCLEOTIDE SEQUENCE</scope>
    <source>
        <strain evidence="16">ATCC 200175</strain>
    </source>
</reference>
<dbReference type="Gene3D" id="1.10.287.600">
    <property type="entry name" value="Helix hairpin bin"/>
    <property type="match status" value="1"/>
</dbReference>
<dbReference type="InterPro" id="IPR000217">
    <property type="entry name" value="Tubulin"/>
</dbReference>
<name>Q5V8L6_PAXIN</name>
<comment type="subunit">
    <text evidence="4 13">Dimer of alpha and beta chains. A typical microtubule is a hollow water-filled tube with an outer diameter of 25 nm and an inner diameter of 15 nM. Alpha-beta heterodimers associate head-to-tail to form protofilaments running lengthwise along the microtubule wall with the beta-tubulin subunit facing the microtubule plus end conferring a structural polarity. Microtubules usually have 13 protofilaments but different protofilament numbers can be found in some organisms and specialized cells.</text>
</comment>
<keyword evidence="6 13" id="KW-0493">Microtubule</keyword>
<dbReference type="InterPro" id="IPR008280">
    <property type="entry name" value="Tub_FtsZ_C"/>
</dbReference>
<feature type="domain" description="Tubulin/FtsZ 2-layer sandwich" evidence="15">
    <location>
        <begin position="250"/>
        <end position="387"/>
    </location>
</feature>
<evidence type="ECO:0000256" key="9">
    <source>
        <dbReference type="ARBA" id="ARBA00022842"/>
    </source>
</evidence>
<dbReference type="SUPFAM" id="SSF52490">
    <property type="entry name" value="Tubulin nucleotide-binding domain-like"/>
    <property type="match status" value="1"/>
</dbReference>
<dbReference type="GO" id="GO:0005200">
    <property type="term" value="F:structural constituent of cytoskeleton"/>
    <property type="evidence" value="ECO:0007669"/>
    <property type="project" value="InterPro"/>
</dbReference>
<dbReference type="Pfam" id="PF00091">
    <property type="entry name" value="Tubulin"/>
    <property type="match status" value="1"/>
</dbReference>
<dbReference type="InterPro" id="IPR017975">
    <property type="entry name" value="Tubulin_CS"/>
</dbReference>
<dbReference type="AlphaFoldDB" id="Q5V8L6"/>
<feature type="domain" description="Tubulin/FtsZ GTPase" evidence="14">
    <location>
        <begin position="52"/>
        <end position="248"/>
    </location>
</feature>
<evidence type="ECO:0000256" key="5">
    <source>
        <dbReference type="ARBA" id="ARBA00022490"/>
    </source>
</evidence>
<dbReference type="EMBL" id="AY585924">
    <property type="protein sequence ID" value="AAT91243.1"/>
    <property type="molecule type" value="mRNA"/>
</dbReference>
<keyword evidence="7" id="KW-0479">Metal-binding</keyword>
<comment type="similarity">
    <text evidence="3 13">Belongs to the tubulin family.</text>
</comment>
<dbReference type="SMART" id="SM00865">
    <property type="entry name" value="Tubulin_C"/>
    <property type="match status" value="1"/>
</dbReference>
<proteinExistence type="evidence at transcript level"/>
<dbReference type="PANTHER" id="PTHR11588">
    <property type="entry name" value="TUBULIN"/>
    <property type="match status" value="1"/>
</dbReference>
<evidence type="ECO:0000256" key="7">
    <source>
        <dbReference type="ARBA" id="ARBA00022723"/>
    </source>
</evidence>
<dbReference type="SUPFAM" id="SSF55307">
    <property type="entry name" value="Tubulin C-terminal domain-like"/>
    <property type="match status" value="1"/>
</dbReference>
<dbReference type="GO" id="GO:0005525">
    <property type="term" value="F:GTP binding"/>
    <property type="evidence" value="ECO:0007669"/>
    <property type="project" value="UniProtKB-UniRule"/>
</dbReference>
<comment type="cofactor">
    <cofactor evidence="1">
        <name>Mg(2+)</name>
        <dbReference type="ChEBI" id="CHEBI:18420"/>
    </cofactor>
</comment>
<keyword evidence="8 13" id="KW-0547">Nucleotide-binding</keyword>
<protein>
    <recommendedName>
        <fullName evidence="13">Tubulin beta chain</fullName>
    </recommendedName>
</protein>
<keyword evidence="10 13" id="KW-0342">GTP-binding</keyword>
<dbReference type="Gene3D" id="3.40.50.1440">
    <property type="entry name" value="Tubulin/FtsZ, GTPase domain"/>
    <property type="match status" value="1"/>
</dbReference>
<evidence type="ECO:0000256" key="1">
    <source>
        <dbReference type="ARBA" id="ARBA00001946"/>
    </source>
</evidence>
<comment type="function">
    <text evidence="12 13">Tubulin is the major constituent of microtubules, a cylinder consisting of laterally associated linear protofilaments composed of alpha- and beta-tubulin heterodimers. Microtubules grow by the addition of GTP-tubulin dimers to the microtubule end, where a stabilizing cap forms. Below the cap, tubulin dimers are in GDP-bound state, owing to GTPase activity of alpha-tubulin.</text>
</comment>
<evidence type="ECO:0000256" key="3">
    <source>
        <dbReference type="ARBA" id="ARBA00009636"/>
    </source>
</evidence>
<dbReference type="GO" id="GO:0046872">
    <property type="term" value="F:metal ion binding"/>
    <property type="evidence" value="ECO:0007669"/>
    <property type="project" value="UniProtKB-KW"/>
</dbReference>
<evidence type="ECO:0000256" key="2">
    <source>
        <dbReference type="ARBA" id="ARBA00004245"/>
    </source>
</evidence>
<dbReference type="InterPro" id="IPR036525">
    <property type="entry name" value="Tubulin/FtsZ_GTPase_sf"/>
</dbReference>
<evidence type="ECO:0000256" key="10">
    <source>
        <dbReference type="ARBA" id="ARBA00023134"/>
    </source>
</evidence>
<evidence type="ECO:0000256" key="13">
    <source>
        <dbReference type="RuleBase" id="RU000352"/>
    </source>
</evidence>
<dbReference type="PRINTS" id="PR01163">
    <property type="entry name" value="BETATUBULIN"/>
</dbReference>
<comment type="subcellular location">
    <subcellularLocation>
        <location evidence="2">Cytoplasm</location>
        <location evidence="2">Cytoskeleton</location>
    </subcellularLocation>
</comment>